<protein>
    <recommendedName>
        <fullName evidence="3">Ribosomal protein L2</fullName>
    </recommendedName>
</protein>
<gene>
    <name evidence="1" type="ORF">M5K25_018138</name>
</gene>
<dbReference type="EMBL" id="JANQDX010000014">
    <property type="protein sequence ID" value="KAL0912180.1"/>
    <property type="molecule type" value="Genomic_DNA"/>
</dbReference>
<evidence type="ECO:0008006" key="3">
    <source>
        <dbReference type="Google" id="ProtNLM"/>
    </source>
</evidence>
<dbReference type="Proteomes" id="UP001552299">
    <property type="component" value="Unassembled WGS sequence"/>
</dbReference>
<sequence length="99" mass="10933">MKPSAIAIGKNNSGVEHKTEFGRGLVRGGKHTRLVCEFGQNGLHRKKNRMITWESRTVGDGSHGVGKQRAALFGEEMQFVRLPFETGQQEGTSPLIKVK</sequence>
<comment type="caution">
    <text evidence="1">The sequence shown here is derived from an EMBL/GenBank/DDBJ whole genome shotgun (WGS) entry which is preliminary data.</text>
</comment>
<evidence type="ECO:0000313" key="2">
    <source>
        <dbReference type="Proteomes" id="UP001552299"/>
    </source>
</evidence>
<accession>A0ABD0UHG8</accession>
<organism evidence="1 2">
    <name type="scientific">Dendrobium thyrsiflorum</name>
    <name type="common">Pinecone-like raceme dendrobium</name>
    <name type="synonym">Orchid</name>
    <dbReference type="NCBI Taxonomy" id="117978"/>
    <lineage>
        <taxon>Eukaryota</taxon>
        <taxon>Viridiplantae</taxon>
        <taxon>Streptophyta</taxon>
        <taxon>Embryophyta</taxon>
        <taxon>Tracheophyta</taxon>
        <taxon>Spermatophyta</taxon>
        <taxon>Magnoliopsida</taxon>
        <taxon>Liliopsida</taxon>
        <taxon>Asparagales</taxon>
        <taxon>Orchidaceae</taxon>
        <taxon>Epidendroideae</taxon>
        <taxon>Malaxideae</taxon>
        <taxon>Dendrobiinae</taxon>
        <taxon>Dendrobium</taxon>
    </lineage>
</organism>
<evidence type="ECO:0000313" key="1">
    <source>
        <dbReference type="EMBL" id="KAL0912180.1"/>
    </source>
</evidence>
<keyword evidence="2" id="KW-1185">Reference proteome</keyword>
<dbReference type="AlphaFoldDB" id="A0ABD0UHG8"/>
<proteinExistence type="predicted"/>
<name>A0ABD0UHG8_DENTH</name>
<reference evidence="1 2" key="1">
    <citation type="journal article" date="2024" name="Plant Biotechnol. J.">
        <title>Dendrobium thyrsiflorum genome and its molecular insights into genes involved in important horticultural traits.</title>
        <authorList>
            <person name="Chen B."/>
            <person name="Wang J.Y."/>
            <person name="Zheng P.J."/>
            <person name="Li K.L."/>
            <person name="Liang Y.M."/>
            <person name="Chen X.F."/>
            <person name="Zhang C."/>
            <person name="Zhao X."/>
            <person name="He X."/>
            <person name="Zhang G.Q."/>
            <person name="Liu Z.J."/>
            <person name="Xu Q."/>
        </authorList>
    </citation>
    <scope>NUCLEOTIDE SEQUENCE [LARGE SCALE GENOMIC DNA]</scope>
    <source>
        <strain evidence="1">GZMU011</strain>
    </source>
</reference>